<dbReference type="GO" id="GO:0016787">
    <property type="term" value="F:hydrolase activity"/>
    <property type="evidence" value="ECO:0007669"/>
    <property type="project" value="UniProtKB-KW"/>
</dbReference>
<dbReference type="InterPro" id="IPR013830">
    <property type="entry name" value="SGNH_hydro"/>
</dbReference>
<dbReference type="Pfam" id="PF13472">
    <property type="entry name" value="Lipase_GDSL_2"/>
    <property type="match status" value="1"/>
</dbReference>
<comment type="caution">
    <text evidence="3">The sequence shown here is derived from an EMBL/GenBank/DDBJ whole genome shotgun (WGS) entry which is preliminary data.</text>
</comment>
<dbReference type="CDD" id="cd01830">
    <property type="entry name" value="XynE_like"/>
    <property type="match status" value="1"/>
</dbReference>
<organism evidence="3 4">
    <name type="scientific">Nonomuraea mangrovi</name>
    <dbReference type="NCBI Taxonomy" id="2316207"/>
    <lineage>
        <taxon>Bacteria</taxon>
        <taxon>Bacillati</taxon>
        <taxon>Actinomycetota</taxon>
        <taxon>Actinomycetes</taxon>
        <taxon>Streptosporangiales</taxon>
        <taxon>Streptosporangiaceae</taxon>
        <taxon>Nonomuraea</taxon>
    </lineage>
</organism>
<dbReference type="InterPro" id="IPR036514">
    <property type="entry name" value="SGNH_hydro_sf"/>
</dbReference>
<gene>
    <name evidence="3" type="ORF">ACFSKW_51730</name>
</gene>
<accession>A0ABW4THR9</accession>
<dbReference type="InterPro" id="IPR053140">
    <property type="entry name" value="GDSL_Rv0518-like"/>
</dbReference>
<feature type="signal peptide" evidence="1">
    <location>
        <begin position="1"/>
        <end position="24"/>
    </location>
</feature>
<reference evidence="4" key="1">
    <citation type="journal article" date="2019" name="Int. J. Syst. Evol. Microbiol.">
        <title>The Global Catalogue of Microorganisms (GCM) 10K type strain sequencing project: providing services to taxonomists for standard genome sequencing and annotation.</title>
        <authorList>
            <consortium name="The Broad Institute Genomics Platform"/>
            <consortium name="The Broad Institute Genome Sequencing Center for Infectious Disease"/>
            <person name="Wu L."/>
            <person name="Ma J."/>
        </authorList>
    </citation>
    <scope>NUCLEOTIDE SEQUENCE [LARGE SCALE GENOMIC DNA]</scope>
    <source>
        <strain evidence="4">ICMP 6774ER</strain>
    </source>
</reference>
<evidence type="ECO:0000259" key="2">
    <source>
        <dbReference type="Pfam" id="PF13472"/>
    </source>
</evidence>
<name>A0ABW4THR9_9ACTN</name>
<dbReference type="EMBL" id="JBHUFV010000098">
    <property type="protein sequence ID" value="MFD1939959.1"/>
    <property type="molecule type" value="Genomic_DNA"/>
</dbReference>
<keyword evidence="3" id="KW-0378">Hydrolase</keyword>
<dbReference type="Gene3D" id="3.40.50.1110">
    <property type="entry name" value="SGNH hydrolase"/>
    <property type="match status" value="1"/>
</dbReference>
<evidence type="ECO:0000313" key="4">
    <source>
        <dbReference type="Proteomes" id="UP001597368"/>
    </source>
</evidence>
<keyword evidence="4" id="KW-1185">Reference proteome</keyword>
<keyword evidence="1" id="KW-0732">Signal</keyword>
<feature type="chain" id="PRO_5045104307" evidence="1">
    <location>
        <begin position="25"/>
        <end position="410"/>
    </location>
</feature>
<dbReference type="SUPFAM" id="SSF52266">
    <property type="entry name" value="SGNH hydrolase"/>
    <property type="match status" value="1"/>
</dbReference>
<dbReference type="Proteomes" id="UP001597368">
    <property type="component" value="Unassembled WGS sequence"/>
</dbReference>
<dbReference type="PANTHER" id="PTHR43784">
    <property type="entry name" value="GDSL-LIKE LIPASE/ACYLHYDROLASE, PUTATIVE (AFU_ORTHOLOGUE AFUA_2G00820)-RELATED"/>
    <property type="match status" value="1"/>
</dbReference>
<protein>
    <submittedName>
        <fullName evidence="3">SGNH/GDSL hydrolase family protein</fullName>
    </submittedName>
</protein>
<feature type="domain" description="SGNH hydrolase-type esterase" evidence="2">
    <location>
        <begin position="203"/>
        <end position="398"/>
    </location>
</feature>
<evidence type="ECO:0000256" key="1">
    <source>
        <dbReference type="SAM" id="SignalP"/>
    </source>
</evidence>
<sequence>MPSRLAALTAAALLLLGTGTAASAGPQTGWVASWGASPASGVPNTDNGYPNHSIRNVVHLSLGGTAVRVHLSNAFGRSPLVIGAATVALGRGSTSADAVSGTVSELTFGREPSITIPAGAEAVSDPVQMRVPDEADLLVTTFVPTPSGPVTYHPAAQQTSFYATDGDHTAEESGAAFSLATSAWHYVTGVDVRAPAARGAVVALGDSITDGIHSTPNANRRWPDFLADRIMAQPAGRRMGVLNAGISANRLLLDGGGPLGGSAVSAGVNALARLDRDVLSRPGATTVIVLLGINDIQQTPHRTDPAPIVAALRQIIEQAHARDFTVVGGTLTPFKGWRVHNETLESVRQSVNAFIRSGAFDAVADFDAALADPADPLRMWPSYDSGDHLHPSDAGYEAMANAVPLAALGH</sequence>
<dbReference type="RefSeq" id="WP_379582721.1">
    <property type="nucleotide sequence ID" value="NZ_JBHUFV010000098.1"/>
</dbReference>
<evidence type="ECO:0000313" key="3">
    <source>
        <dbReference type="EMBL" id="MFD1939959.1"/>
    </source>
</evidence>
<dbReference type="PANTHER" id="PTHR43784:SF2">
    <property type="entry name" value="GDSL-LIKE LIPASE_ACYLHYDROLASE, PUTATIVE (AFU_ORTHOLOGUE AFUA_2G00820)-RELATED"/>
    <property type="match status" value="1"/>
</dbReference>
<proteinExistence type="predicted"/>